<dbReference type="AlphaFoldDB" id="A0A502CWM7"/>
<protein>
    <submittedName>
        <fullName evidence="2">YtxH domain-containing protein</fullName>
    </submittedName>
</protein>
<evidence type="ECO:0000256" key="1">
    <source>
        <dbReference type="SAM" id="MobiDB-lite"/>
    </source>
</evidence>
<dbReference type="RefSeq" id="WP_140740574.1">
    <property type="nucleotide sequence ID" value="NZ_RCZM01000003.1"/>
</dbReference>
<evidence type="ECO:0000313" key="3">
    <source>
        <dbReference type="Proteomes" id="UP000317722"/>
    </source>
</evidence>
<gene>
    <name evidence="2" type="ORF">EAH86_11285</name>
</gene>
<keyword evidence="3" id="KW-1185">Reference proteome</keyword>
<proteinExistence type="predicted"/>
<organism evidence="2 3">
    <name type="scientific">Pedococcus bigeumensis</name>
    <dbReference type="NCBI Taxonomy" id="433644"/>
    <lineage>
        <taxon>Bacteria</taxon>
        <taxon>Bacillati</taxon>
        <taxon>Actinomycetota</taxon>
        <taxon>Actinomycetes</taxon>
        <taxon>Micrococcales</taxon>
        <taxon>Intrasporangiaceae</taxon>
        <taxon>Pedococcus</taxon>
    </lineage>
</organism>
<dbReference type="EMBL" id="RCZM01000003">
    <property type="protein sequence ID" value="TPG17318.1"/>
    <property type="molecule type" value="Genomic_DNA"/>
</dbReference>
<reference evidence="2 3" key="1">
    <citation type="journal article" date="2019" name="Environ. Microbiol.">
        <title>Species interactions and distinct microbial communities in high Arctic permafrost affected cryosols are associated with the CH4 and CO2 gas fluxes.</title>
        <authorList>
            <person name="Altshuler I."/>
            <person name="Hamel J."/>
            <person name="Turney S."/>
            <person name="Magnuson E."/>
            <person name="Levesque R."/>
            <person name="Greer C."/>
            <person name="Whyte L.G."/>
        </authorList>
    </citation>
    <scope>NUCLEOTIDE SEQUENCE [LARGE SCALE GENOMIC DNA]</scope>
    <source>
        <strain evidence="2 3">S9.3A</strain>
    </source>
</reference>
<feature type="region of interest" description="Disordered" evidence="1">
    <location>
        <begin position="75"/>
        <end position="110"/>
    </location>
</feature>
<evidence type="ECO:0000313" key="2">
    <source>
        <dbReference type="EMBL" id="TPG17318.1"/>
    </source>
</evidence>
<sequence length="110" mass="11501">MAKLTFLAGLAAGYVLGAKAGQKRYQQIKTQTDRVWGSAPVQARVDTVKQVVKDQAPVVAAKLGDVAKTAGASAKERFTGEELPETLHRGTDGRLHADTTGFGPGAGKLP</sequence>
<feature type="compositionally biased region" description="Basic and acidic residues" evidence="1">
    <location>
        <begin position="75"/>
        <end position="97"/>
    </location>
</feature>
<accession>A0A502CWM7</accession>
<comment type="caution">
    <text evidence="2">The sequence shown here is derived from an EMBL/GenBank/DDBJ whole genome shotgun (WGS) entry which is preliminary data.</text>
</comment>
<dbReference type="OrthoDB" id="5125216at2"/>
<name>A0A502CWM7_9MICO</name>
<dbReference type="Proteomes" id="UP000317722">
    <property type="component" value="Unassembled WGS sequence"/>
</dbReference>